<accession>A0A967B5I8</accession>
<comment type="catalytic activity">
    <reaction evidence="5">
        <text>a 2'-deoxyribonucleoside 5'-diphosphate + [thioredoxin]-disulfide + H2O = a ribonucleoside 5'-diphosphate + [thioredoxin]-dithiol</text>
        <dbReference type="Rhea" id="RHEA:23252"/>
        <dbReference type="Rhea" id="RHEA-COMP:10698"/>
        <dbReference type="Rhea" id="RHEA-COMP:10700"/>
        <dbReference type="ChEBI" id="CHEBI:15377"/>
        <dbReference type="ChEBI" id="CHEBI:29950"/>
        <dbReference type="ChEBI" id="CHEBI:50058"/>
        <dbReference type="ChEBI" id="CHEBI:57930"/>
        <dbReference type="ChEBI" id="CHEBI:73316"/>
        <dbReference type="EC" id="1.17.4.1"/>
    </reaction>
</comment>
<organism evidence="8 9">
    <name type="scientific">Acetobacter estunensis</name>
    <dbReference type="NCBI Taxonomy" id="104097"/>
    <lineage>
        <taxon>Bacteria</taxon>
        <taxon>Pseudomonadati</taxon>
        <taxon>Pseudomonadota</taxon>
        <taxon>Alphaproteobacteria</taxon>
        <taxon>Acetobacterales</taxon>
        <taxon>Acetobacteraceae</taxon>
        <taxon>Acetobacter</taxon>
    </lineage>
</organism>
<protein>
    <recommendedName>
        <fullName evidence="2">ribonucleoside-diphosphate reductase</fullName>
        <ecNumber evidence="2">1.17.4.1</ecNumber>
    </recommendedName>
</protein>
<dbReference type="GO" id="GO:0004748">
    <property type="term" value="F:ribonucleoside-diphosphate reductase activity, thioredoxin disulfide as acceptor"/>
    <property type="evidence" value="ECO:0007669"/>
    <property type="project" value="UniProtKB-EC"/>
</dbReference>
<evidence type="ECO:0000256" key="6">
    <source>
        <dbReference type="SAM" id="MobiDB-lite"/>
    </source>
</evidence>
<dbReference type="EC" id="1.17.4.1" evidence="2"/>
<keyword evidence="4" id="KW-0547">Nucleotide-binding</keyword>
<dbReference type="InterPro" id="IPR024434">
    <property type="entry name" value="TSCPD_dom"/>
</dbReference>
<sequence>MNARRYWDGVPLRTVMATPDPDAPAREVTLPEDWEDEAASALAGMIPGTGAIRLPDESARWIERFAADIASENGGTAGSNAISGRSLAWLLMLRQASPTLAVWHGALDRRPGFVINLAAFVLPDQGFAGDAFVAALRLLCLALRTDSKARADRRNGELPLDLFTAAEQRTQPDDALGLPLGEPQPVAGELLLTNLDACLAALGFDYDSDQGRDAACSLTALTTLVAREGTGGDNLPLTPHRQVIPGLAAVMRDAWSRAAVETDTPEARVETGFSSPGPIDALLGCEACGIAPVFSLLRSDGQLAVSTLARLAARGLTVEAALASALAGDMPLPLPGPDAHMRMYRALAGFVDRVPARPDPVSSPMPRVLPRGVIRPLPERHTGIAQKTSVGGHRLFLRTAEYEDGTVGEIALTPARESAMVRGLMESFSEAVSVGLQYGAPLEEYVERFAYSCFGPAGTVEGDPVAAYATSILDYAFRALSNIYLHRRMPDAPHEDAEHAASPFLPFDEPPPDGPGGPRSPGDRRRGLRLVS</sequence>
<dbReference type="AlphaFoldDB" id="A0A967B5I8"/>
<keyword evidence="9" id="KW-1185">Reference proteome</keyword>
<keyword evidence="3" id="KW-0237">DNA synthesis</keyword>
<feature type="domain" description="TSCPD" evidence="7">
    <location>
        <begin position="378"/>
        <end position="482"/>
    </location>
</feature>
<evidence type="ECO:0000313" key="9">
    <source>
        <dbReference type="Proteomes" id="UP000597459"/>
    </source>
</evidence>
<comment type="caution">
    <text evidence="8">The sequence shown here is derived from an EMBL/GenBank/DDBJ whole genome shotgun (WGS) entry which is preliminary data.</text>
</comment>
<gene>
    <name evidence="8" type="ORF">GOB87_02350</name>
</gene>
<dbReference type="GO" id="GO:0000166">
    <property type="term" value="F:nucleotide binding"/>
    <property type="evidence" value="ECO:0007669"/>
    <property type="project" value="UniProtKB-KW"/>
</dbReference>
<evidence type="ECO:0000256" key="3">
    <source>
        <dbReference type="ARBA" id="ARBA00022634"/>
    </source>
</evidence>
<evidence type="ECO:0000313" key="8">
    <source>
        <dbReference type="EMBL" id="NHO52804.1"/>
    </source>
</evidence>
<evidence type="ECO:0000256" key="1">
    <source>
        <dbReference type="ARBA" id="ARBA00007405"/>
    </source>
</evidence>
<comment type="similarity">
    <text evidence="1">Belongs to the ribonucleoside diphosphate reductase class-2 family.</text>
</comment>
<dbReference type="Proteomes" id="UP000597459">
    <property type="component" value="Unassembled WGS sequence"/>
</dbReference>
<dbReference type="GO" id="GO:0071897">
    <property type="term" value="P:DNA biosynthetic process"/>
    <property type="evidence" value="ECO:0007669"/>
    <property type="project" value="UniProtKB-KW"/>
</dbReference>
<feature type="region of interest" description="Disordered" evidence="6">
    <location>
        <begin position="494"/>
        <end position="532"/>
    </location>
</feature>
<evidence type="ECO:0000256" key="2">
    <source>
        <dbReference type="ARBA" id="ARBA00012274"/>
    </source>
</evidence>
<evidence type="ECO:0000256" key="4">
    <source>
        <dbReference type="ARBA" id="ARBA00022741"/>
    </source>
</evidence>
<proteinExistence type="inferred from homology"/>
<dbReference type="RefSeq" id="WP_166312949.1">
    <property type="nucleotide sequence ID" value="NZ_WOTH01000003.1"/>
</dbReference>
<reference evidence="8" key="1">
    <citation type="submission" date="2019-11" db="EMBL/GenBank/DDBJ databases">
        <title>Description of new Acetobacter species.</title>
        <authorList>
            <person name="Cleenwerck I."/>
            <person name="Sombolestani A.S."/>
        </authorList>
    </citation>
    <scope>NUCLEOTIDE SEQUENCE</scope>
    <source>
        <strain evidence="8">LMG 1626</strain>
    </source>
</reference>
<dbReference type="EMBL" id="WOTH01000003">
    <property type="protein sequence ID" value="NHO52804.1"/>
    <property type="molecule type" value="Genomic_DNA"/>
</dbReference>
<evidence type="ECO:0000256" key="5">
    <source>
        <dbReference type="ARBA" id="ARBA00047754"/>
    </source>
</evidence>
<name>A0A967B5I8_9PROT</name>
<evidence type="ECO:0000259" key="7">
    <source>
        <dbReference type="Pfam" id="PF12637"/>
    </source>
</evidence>
<dbReference type="Pfam" id="PF12637">
    <property type="entry name" value="TSCPD"/>
    <property type="match status" value="1"/>
</dbReference>